<name>X1DHS9_9ZZZZ</name>
<accession>X1DHS9</accession>
<dbReference type="EMBL" id="BARU01004337">
    <property type="protein sequence ID" value="GAH19752.1"/>
    <property type="molecule type" value="Genomic_DNA"/>
</dbReference>
<comment type="caution">
    <text evidence="1">The sequence shown here is derived from an EMBL/GenBank/DDBJ whole genome shotgun (WGS) entry which is preliminary data.</text>
</comment>
<dbReference type="AlphaFoldDB" id="X1DHS9"/>
<organism evidence="1">
    <name type="scientific">marine sediment metagenome</name>
    <dbReference type="NCBI Taxonomy" id="412755"/>
    <lineage>
        <taxon>unclassified sequences</taxon>
        <taxon>metagenomes</taxon>
        <taxon>ecological metagenomes</taxon>
    </lineage>
</organism>
<proteinExistence type="predicted"/>
<feature type="non-terminal residue" evidence="1">
    <location>
        <position position="1"/>
    </location>
</feature>
<sequence length="97" mass="11434">KKQFSEMGIDIFFNCKNYHINSNKLQILDLLLTTYENSILKNIELEKANKELVATRIKANIELQKRTHDLNERVKELNCLYGIDEISMFIKLIFASR</sequence>
<reference evidence="1" key="1">
    <citation type="journal article" date="2014" name="Front. Microbiol.">
        <title>High frequency of phylogenetically diverse reductive dehalogenase-homologous genes in deep subseafloor sedimentary metagenomes.</title>
        <authorList>
            <person name="Kawai M."/>
            <person name="Futagami T."/>
            <person name="Toyoda A."/>
            <person name="Takaki Y."/>
            <person name="Nishi S."/>
            <person name="Hori S."/>
            <person name="Arai W."/>
            <person name="Tsubouchi T."/>
            <person name="Morono Y."/>
            <person name="Uchiyama I."/>
            <person name="Ito T."/>
            <person name="Fujiyama A."/>
            <person name="Inagaki F."/>
            <person name="Takami H."/>
        </authorList>
    </citation>
    <scope>NUCLEOTIDE SEQUENCE</scope>
    <source>
        <strain evidence="1">Expedition CK06-06</strain>
    </source>
</reference>
<gene>
    <name evidence="1" type="ORF">S03H2_08790</name>
</gene>
<protein>
    <submittedName>
        <fullName evidence="1">Uncharacterized protein</fullName>
    </submittedName>
</protein>
<evidence type="ECO:0000313" key="1">
    <source>
        <dbReference type="EMBL" id="GAH19752.1"/>
    </source>
</evidence>